<evidence type="ECO:0000313" key="1">
    <source>
        <dbReference type="EMBL" id="SFT96356.1"/>
    </source>
</evidence>
<proteinExistence type="predicted"/>
<dbReference type="Proteomes" id="UP000199187">
    <property type="component" value="Unassembled WGS sequence"/>
</dbReference>
<keyword evidence="2" id="KW-1185">Reference proteome</keyword>
<dbReference type="OrthoDB" id="7351211at2"/>
<dbReference type="RefSeq" id="WP_090122279.1">
    <property type="nucleotide sequence ID" value="NZ_CP045300.1"/>
</dbReference>
<sequence length="181" mass="20067">MLYIVECSYTDPRSEEEWNAFYSLEKLPALVSVNGFRSSQRFGAVKPGCPAYLALHTVKDADVLSSDDYRRKGGGNFSRWQAHITDWHRNLYACEAPTPAVSADEILLLSAQPISALVTALGEPAMEMYAAGLDKSPERRAAWVLPRESALLLADMPGVYLYQPLTLQLQSPVERHQAGSH</sequence>
<organism evidence="1 2">
    <name type="scientific">Kosakonia arachidis</name>
    <dbReference type="NCBI Taxonomy" id="551989"/>
    <lineage>
        <taxon>Bacteria</taxon>
        <taxon>Pseudomonadati</taxon>
        <taxon>Pseudomonadota</taxon>
        <taxon>Gammaproteobacteria</taxon>
        <taxon>Enterobacterales</taxon>
        <taxon>Enterobacteriaceae</taxon>
        <taxon>Kosakonia</taxon>
    </lineage>
</organism>
<protein>
    <recommendedName>
        <fullName evidence="3">Sugar ABC transporter</fullName>
    </recommendedName>
</protein>
<evidence type="ECO:0008006" key="3">
    <source>
        <dbReference type="Google" id="ProtNLM"/>
    </source>
</evidence>
<evidence type="ECO:0000313" key="2">
    <source>
        <dbReference type="Proteomes" id="UP000199187"/>
    </source>
</evidence>
<gene>
    <name evidence="1" type="ORF">SAMN05192562_103387</name>
</gene>
<accession>A0A1I7CAA1</accession>
<name>A0A1I7CAA1_9ENTR</name>
<dbReference type="EMBL" id="FPAU01000003">
    <property type="protein sequence ID" value="SFT96356.1"/>
    <property type="molecule type" value="Genomic_DNA"/>
</dbReference>
<reference evidence="2" key="1">
    <citation type="submission" date="2016-10" db="EMBL/GenBank/DDBJ databases">
        <authorList>
            <person name="Varghese N."/>
            <person name="Submissions S."/>
        </authorList>
    </citation>
    <scope>NUCLEOTIDE SEQUENCE [LARGE SCALE GENOMIC DNA]</scope>
    <source>
        <strain evidence="2">Ah-143</strain>
    </source>
</reference>
<dbReference type="AlphaFoldDB" id="A0A1I7CAA1"/>